<dbReference type="EMBL" id="BAAABY010000034">
    <property type="protein sequence ID" value="GAA0480229.1"/>
    <property type="molecule type" value="Genomic_DNA"/>
</dbReference>
<name>A0ABN1AMR5_9ACTN</name>
<proteinExistence type="predicted"/>
<dbReference type="InterPro" id="IPR025847">
    <property type="entry name" value="MEDS_domain"/>
</dbReference>
<organism evidence="2 3">
    <name type="scientific">Streptomyces olivaceiscleroticus</name>
    <dbReference type="NCBI Taxonomy" id="68245"/>
    <lineage>
        <taxon>Bacteria</taxon>
        <taxon>Bacillati</taxon>
        <taxon>Actinomycetota</taxon>
        <taxon>Actinomycetes</taxon>
        <taxon>Kitasatosporales</taxon>
        <taxon>Streptomycetaceae</taxon>
        <taxon>Streptomyces</taxon>
    </lineage>
</organism>
<evidence type="ECO:0000259" key="1">
    <source>
        <dbReference type="Pfam" id="PF14417"/>
    </source>
</evidence>
<protein>
    <recommendedName>
        <fullName evidence="1">MEDS domain-containing protein</fullName>
    </recommendedName>
</protein>
<reference evidence="2 3" key="1">
    <citation type="journal article" date="2019" name="Int. J. Syst. Evol. Microbiol.">
        <title>The Global Catalogue of Microorganisms (GCM) 10K type strain sequencing project: providing services to taxonomists for standard genome sequencing and annotation.</title>
        <authorList>
            <consortium name="The Broad Institute Genomics Platform"/>
            <consortium name="The Broad Institute Genome Sequencing Center for Infectious Disease"/>
            <person name="Wu L."/>
            <person name="Ma J."/>
        </authorList>
    </citation>
    <scope>NUCLEOTIDE SEQUENCE [LARGE SCALE GENOMIC DNA]</scope>
    <source>
        <strain evidence="2 3">JCM 4805</strain>
    </source>
</reference>
<gene>
    <name evidence="2" type="ORF">GCM10010361_51280</name>
</gene>
<dbReference type="Pfam" id="PF14417">
    <property type="entry name" value="MEDS"/>
    <property type="match status" value="1"/>
</dbReference>
<keyword evidence="3" id="KW-1185">Reference proteome</keyword>
<sequence length="298" mass="33584">MRRTSGHATEHRLIPVHHMRPGDHAFVSYDNDEARWDVLTAFTRLGLARGERVIVFPRPGLPEEEVLARLDFPHRTTATARIEGQLVLSSMRRLISPDHVFTADRQWSRLREETAQAVAEGYTGLRTFIDMHWVPELDADVRTMMHRESHAEDLFTGRPYSEICAYDRRWFTPEVLTAMAEAHPRNLLEKLGTLRTERTPDGALRFVGEADAATKRPFLTALELALVQSTGAGRLTLDLIPLHFLSVGCATGLLTRVQDASGHHRVEVRCGPVQLRLLHQLGATSIPRLTLSEVARPC</sequence>
<feature type="domain" description="MEDS" evidence="1">
    <location>
        <begin position="23"/>
        <end position="184"/>
    </location>
</feature>
<evidence type="ECO:0000313" key="2">
    <source>
        <dbReference type="EMBL" id="GAA0480229.1"/>
    </source>
</evidence>
<comment type="caution">
    <text evidence="2">The sequence shown here is derived from an EMBL/GenBank/DDBJ whole genome shotgun (WGS) entry which is preliminary data.</text>
</comment>
<dbReference type="Proteomes" id="UP001500909">
    <property type="component" value="Unassembled WGS sequence"/>
</dbReference>
<accession>A0ABN1AMR5</accession>
<evidence type="ECO:0000313" key="3">
    <source>
        <dbReference type="Proteomes" id="UP001500909"/>
    </source>
</evidence>